<dbReference type="Proteomes" id="UP000234323">
    <property type="component" value="Unassembled WGS sequence"/>
</dbReference>
<keyword evidence="1" id="KW-0472">Membrane</keyword>
<keyword evidence="1" id="KW-0812">Transmembrane</keyword>
<reference evidence="2 3" key="1">
    <citation type="submission" date="2015-10" db="EMBL/GenBank/DDBJ databases">
        <title>Genome analyses suggest a sexual origin of heterokaryosis in a supposedly ancient asexual fungus.</title>
        <authorList>
            <person name="Ropars J."/>
            <person name="Sedzielewska K."/>
            <person name="Noel J."/>
            <person name="Charron P."/>
            <person name="Farinelli L."/>
            <person name="Marton T."/>
            <person name="Kruger M."/>
            <person name="Pelin A."/>
            <person name="Brachmann A."/>
            <person name="Corradi N."/>
        </authorList>
    </citation>
    <scope>NUCLEOTIDE SEQUENCE [LARGE SCALE GENOMIC DNA]</scope>
    <source>
        <strain evidence="2 3">A4</strain>
    </source>
</reference>
<organism evidence="2 3">
    <name type="scientific">Rhizophagus irregularis</name>
    <dbReference type="NCBI Taxonomy" id="588596"/>
    <lineage>
        <taxon>Eukaryota</taxon>
        <taxon>Fungi</taxon>
        <taxon>Fungi incertae sedis</taxon>
        <taxon>Mucoromycota</taxon>
        <taxon>Glomeromycotina</taxon>
        <taxon>Glomeromycetes</taxon>
        <taxon>Glomerales</taxon>
        <taxon>Glomeraceae</taxon>
        <taxon>Rhizophagus</taxon>
    </lineage>
</organism>
<sequence>MHGNTFAFGGVNIIVVGDLVQLPPVTGHPVFHVAVWSLFFLLFLKSPQRQNNDMEFYLGWVTFPLLHGTSYDSATQNIKTKIPS</sequence>
<evidence type="ECO:0000313" key="2">
    <source>
        <dbReference type="EMBL" id="PKY63511.1"/>
    </source>
</evidence>
<keyword evidence="3" id="KW-1185">Reference proteome</keyword>
<evidence type="ECO:0000313" key="3">
    <source>
        <dbReference type="Proteomes" id="UP000234323"/>
    </source>
</evidence>
<dbReference type="VEuPathDB" id="FungiDB:FUN_000180"/>
<evidence type="ECO:0000256" key="1">
    <source>
        <dbReference type="SAM" id="Phobius"/>
    </source>
</evidence>
<keyword evidence="1" id="KW-1133">Transmembrane helix</keyword>
<feature type="transmembrane region" description="Helical" evidence="1">
    <location>
        <begin position="25"/>
        <end position="44"/>
    </location>
</feature>
<accession>A0A2I1HX96</accession>
<name>A0A2I1HX96_9GLOM</name>
<proteinExistence type="predicted"/>
<protein>
    <submittedName>
        <fullName evidence="2">Uncharacterized protein</fullName>
    </submittedName>
</protein>
<dbReference type="AlphaFoldDB" id="A0A2I1HX96"/>
<gene>
    <name evidence="2" type="ORF">RhiirA4_492718</name>
</gene>
<comment type="caution">
    <text evidence="2">The sequence shown here is derived from an EMBL/GenBank/DDBJ whole genome shotgun (WGS) entry which is preliminary data.</text>
</comment>
<dbReference type="EMBL" id="LLXI01010644">
    <property type="protein sequence ID" value="PKY63511.1"/>
    <property type="molecule type" value="Genomic_DNA"/>
</dbReference>